<keyword evidence="1" id="KW-0472">Membrane</keyword>
<accession>A0A061QXY8</accession>
<feature type="transmembrane region" description="Helical" evidence="1">
    <location>
        <begin position="150"/>
        <end position="168"/>
    </location>
</feature>
<reference evidence="2" key="1">
    <citation type="submission" date="2014-05" db="EMBL/GenBank/DDBJ databases">
        <title>The transcriptome of the halophilic microalga Tetraselmis sp. GSL018 isolated from the Great Salt Lake, Utah.</title>
        <authorList>
            <person name="Jinkerson R.E."/>
            <person name="D'Adamo S."/>
            <person name="Posewitz M.C."/>
        </authorList>
    </citation>
    <scope>NUCLEOTIDE SEQUENCE</scope>
    <source>
        <strain evidence="2">GSL018</strain>
    </source>
</reference>
<proteinExistence type="predicted"/>
<feature type="transmembrane region" description="Helical" evidence="1">
    <location>
        <begin position="92"/>
        <end position="114"/>
    </location>
</feature>
<organism evidence="2">
    <name type="scientific">Tetraselmis sp. GSL018</name>
    <dbReference type="NCBI Taxonomy" id="582737"/>
    <lineage>
        <taxon>Eukaryota</taxon>
        <taxon>Viridiplantae</taxon>
        <taxon>Chlorophyta</taxon>
        <taxon>core chlorophytes</taxon>
        <taxon>Chlorodendrophyceae</taxon>
        <taxon>Chlorodendrales</taxon>
        <taxon>Chlorodendraceae</taxon>
        <taxon>Tetraselmis</taxon>
    </lineage>
</organism>
<feature type="transmembrane region" description="Helical" evidence="1">
    <location>
        <begin position="20"/>
        <end position="42"/>
    </location>
</feature>
<dbReference type="AlphaFoldDB" id="A0A061QXY8"/>
<dbReference type="EMBL" id="GBEZ01023774">
    <property type="protein sequence ID" value="JAC63141.1"/>
    <property type="molecule type" value="Transcribed_RNA"/>
</dbReference>
<protein>
    <submittedName>
        <fullName evidence="2">Uncharacterized protein</fullName>
    </submittedName>
</protein>
<name>A0A061QXY8_9CHLO</name>
<sequence>MPALKFFGSKQHYAADDLFLIAPILAVLHGMWTLILFLISSAFHQVKQCKDDPAVKVLTWEASFTALLFAVDVLTLMFSLRGAIFETSKRRAIQILASSFVLIFVVTLSLRIAVTVLSLTGDGACSYSSKSMPAVTDLALGSYRVANQLTWAQLALTAAVVVFGLGSIPSPGAAQGASWAGRTSFVGLRCFMQIRSRRDPLTGKRVDTELA</sequence>
<evidence type="ECO:0000256" key="1">
    <source>
        <dbReference type="SAM" id="Phobius"/>
    </source>
</evidence>
<keyword evidence="1" id="KW-0812">Transmembrane</keyword>
<keyword evidence="1" id="KW-1133">Transmembrane helix</keyword>
<feature type="non-terminal residue" evidence="2">
    <location>
        <position position="211"/>
    </location>
</feature>
<feature type="transmembrane region" description="Helical" evidence="1">
    <location>
        <begin position="62"/>
        <end position="80"/>
    </location>
</feature>
<evidence type="ECO:0000313" key="2">
    <source>
        <dbReference type="EMBL" id="JAC63141.1"/>
    </source>
</evidence>
<gene>
    <name evidence="2" type="ORF">TSPGSL018_21375</name>
</gene>